<organism evidence="1 2">
    <name type="scientific">Gossypium arboreum</name>
    <name type="common">Tree cotton</name>
    <name type="synonym">Gossypium nanking</name>
    <dbReference type="NCBI Taxonomy" id="29729"/>
    <lineage>
        <taxon>Eukaryota</taxon>
        <taxon>Viridiplantae</taxon>
        <taxon>Streptophyta</taxon>
        <taxon>Embryophyta</taxon>
        <taxon>Tracheophyta</taxon>
        <taxon>Spermatophyta</taxon>
        <taxon>Magnoliopsida</taxon>
        <taxon>eudicotyledons</taxon>
        <taxon>Gunneridae</taxon>
        <taxon>Pentapetalae</taxon>
        <taxon>rosids</taxon>
        <taxon>malvids</taxon>
        <taxon>Malvales</taxon>
        <taxon>Malvaceae</taxon>
        <taxon>Malvoideae</taxon>
        <taxon>Gossypium</taxon>
    </lineage>
</organism>
<reference evidence="1 2" key="1">
    <citation type="submission" date="2023-03" db="EMBL/GenBank/DDBJ databases">
        <title>WGS of Gossypium arboreum.</title>
        <authorList>
            <person name="Yu D."/>
        </authorList>
    </citation>
    <scope>NUCLEOTIDE SEQUENCE [LARGE SCALE GENOMIC DNA]</scope>
    <source>
        <tissue evidence="1">Leaf</tissue>
    </source>
</reference>
<protein>
    <submittedName>
        <fullName evidence="1">Uncharacterized protein</fullName>
    </submittedName>
</protein>
<dbReference type="EMBL" id="JARKNE010000010">
    <property type="protein sequence ID" value="KAK5793592.1"/>
    <property type="molecule type" value="Genomic_DNA"/>
</dbReference>
<comment type="caution">
    <text evidence="1">The sequence shown here is derived from an EMBL/GenBank/DDBJ whole genome shotgun (WGS) entry which is preliminary data.</text>
</comment>
<evidence type="ECO:0000313" key="2">
    <source>
        <dbReference type="Proteomes" id="UP001358586"/>
    </source>
</evidence>
<proteinExistence type="predicted"/>
<accession>A0ABR0NFZ5</accession>
<gene>
    <name evidence="1" type="ORF">PVK06_034744</name>
</gene>
<sequence length="68" mass="7820">MEKTFTMLGCMDIDLALREEQPTALTAESSPDVNRDFQRWDHSNCMSLMIMKHNVPEAFKGIESEKIT</sequence>
<keyword evidence="2" id="KW-1185">Reference proteome</keyword>
<evidence type="ECO:0000313" key="1">
    <source>
        <dbReference type="EMBL" id="KAK5793592.1"/>
    </source>
</evidence>
<name>A0ABR0NFZ5_GOSAR</name>
<dbReference type="Proteomes" id="UP001358586">
    <property type="component" value="Chromosome 10"/>
</dbReference>